<accession>A0M6Q6</accession>
<evidence type="ECO:0000313" key="2">
    <source>
        <dbReference type="EMBL" id="CAL68301.1"/>
    </source>
</evidence>
<evidence type="ECO:0000313" key="3">
    <source>
        <dbReference type="Proteomes" id="UP000000755"/>
    </source>
</evidence>
<dbReference type="EMBL" id="CU207366">
    <property type="protein sequence ID" value="CAL68301.1"/>
    <property type="molecule type" value="Genomic_DNA"/>
</dbReference>
<keyword evidence="1" id="KW-0812">Transmembrane</keyword>
<protein>
    <submittedName>
        <fullName evidence="2">Uncharacterized protein</fullName>
    </submittedName>
</protein>
<keyword evidence="1" id="KW-0472">Membrane</keyword>
<feature type="transmembrane region" description="Helical" evidence="1">
    <location>
        <begin position="41"/>
        <end position="62"/>
    </location>
</feature>
<proteinExistence type="predicted"/>
<evidence type="ECO:0000256" key="1">
    <source>
        <dbReference type="SAM" id="Phobius"/>
    </source>
</evidence>
<sequence>MYLSKSDKDLVITLIGFFIFKKIRNQFFRLTAGFNFLLDHFFPSFPQLILCIRFHFLIFINLKQCYNNYKNLC</sequence>
<gene>
    <name evidence="2" type="ordered locus">GFO_3360</name>
</gene>
<name>A0M6Q6_CHRFK</name>
<keyword evidence="1" id="KW-1133">Transmembrane helix</keyword>
<reference evidence="2 3" key="1">
    <citation type="journal article" date="2006" name="Environ. Microbiol.">
        <title>Whole genome analysis of the marine Bacteroidetes'Gramella forsetii' reveals adaptations to degradation of polymeric organic matter.</title>
        <authorList>
            <person name="Bauer M."/>
            <person name="Kube M."/>
            <person name="Teeling H."/>
            <person name="Richter M."/>
            <person name="Lombardot T."/>
            <person name="Allers E."/>
            <person name="Wuerdemann C.A."/>
            <person name="Quast C."/>
            <person name="Kuhl H."/>
            <person name="Knaust F."/>
            <person name="Woebken D."/>
            <person name="Bischof K."/>
            <person name="Mussmann M."/>
            <person name="Choudhuri J.V."/>
            <person name="Meyer F."/>
            <person name="Reinhardt R."/>
            <person name="Amann R.I."/>
            <person name="Gloeckner F.O."/>
        </authorList>
    </citation>
    <scope>NUCLEOTIDE SEQUENCE [LARGE SCALE GENOMIC DNA]</scope>
    <source>
        <strain evidence="3">DSM 17595 / CGMCC 1.15422 / KT0803</strain>
    </source>
</reference>
<dbReference type="AlphaFoldDB" id="A0M6Q6"/>
<organism evidence="2 3">
    <name type="scientific">Christiangramia forsetii (strain DSM 17595 / CGMCC 1.15422 / KT0803)</name>
    <name type="common">Gramella forsetii</name>
    <dbReference type="NCBI Taxonomy" id="411154"/>
    <lineage>
        <taxon>Bacteria</taxon>
        <taxon>Pseudomonadati</taxon>
        <taxon>Bacteroidota</taxon>
        <taxon>Flavobacteriia</taxon>
        <taxon>Flavobacteriales</taxon>
        <taxon>Flavobacteriaceae</taxon>
        <taxon>Christiangramia</taxon>
    </lineage>
</organism>
<dbReference type="KEGG" id="gfo:GFO_3360"/>
<dbReference type="Proteomes" id="UP000000755">
    <property type="component" value="Chromosome"/>
</dbReference>
<dbReference type="HOGENOM" id="CLU_2699533_0_0_10"/>